<accession>A0A547ETA7</accession>
<proteinExistence type="predicted"/>
<comment type="caution">
    <text evidence="2">The sequence shown here is derived from an EMBL/GenBank/DDBJ whole genome shotgun (WGS) entry which is preliminary data.</text>
</comment>
<dbReference type="EMBL" id="VAJI01000001">
    <property type="protein sequence ID" value="TRB40659.1"/>
    <property type="molecule type" value="Genomic_DNA"/>
</dbReference>
<dbReference type="Proteomes" id="UP000315164">
    <property type="component" value="Unassembled WGS sequence"/>
</dbReference>
<evidence type="ECO:0000313" key="4">
    <source>
        <dbReference type="Proteomes" id="UP000318394"/>
    </source>
</evidence>
<evidence type="ECO:0000313" key="2">
    <source>
        <dbReference type="EMBL" id="TRB76489.1"/>
    </source>
</evidence>
<dbReference type="Proteomes" id="UP000318394">
    <property type="component" value="Unassembled WGS sequence"/>
</dbReference>
<name>A0A547ETA7_MANHA</name>
<organism evidence="2 3">
    <name type="scientific">Mannheimia haemolytica</name>
    <name type="common">Pasteurella haemolytica</name>
    <dbReference type="NCBI Taxonomy" id="75985"/>
    <lineage>
        <taxon>Bacteria</taxon>
        <taxon>Pseudomonadati</taxon>
        <taxon>Pseudomonadota</taxon>
        <taxon>Gammaproteobacteria</taxon>
        <taxon>Pasteurellales</taxon>
        <taxon>Pasteurellaceae</taxon>
        <taxon>Mannheimia</taxon>
    </lineage>
</organism>
<keyword evidence="4" id="KW-1185">Reference proteome</keyword>
<evidence type="ECO:0000313" key="3">
    <source>
        <dbReference type="Proteomes" id="UP000315164"/>
    </source>
</evidence>
<dbReference type="EMBL" id="VAJB01000001">
    <property type="protein sequence ID" value="TRB76489.1"/>
    <property type="molecule type" value="Genomic_DNA"/>
</dbReference>
<protein>
    <submittedName>
        <fullName evidence="2">Uncharacterized protein</fullName>
    </submittedName>
</protein>
<evidence type="ECO:0000313" key="1">
    <source>
        <dbReference type="EMBL" id="TRB40659.1"/>
    </source>
</evidence>
<gene>
    <name evidence="2" type="ORF">FEA53_01540</name>
    <name evidence="1" type="ORF">FEB89_01545</name>
</gene>
<dbReference type="AlphaFoldDB" id="A0A547ETA7"/>
<reference evidence="3 4" key="1">
    <citation type="journal article" date="2019" name="Vet. Microbiol.">
        <title>Genetic characterization of susceptible and multi-drug resistant Mannheimia haemolytica isolated from high-risk stocker calves prior to and after antimicrobial metaphylaxis.</title>
        <authorList>
            <person name="Snyder E.R."/>
            <person name="Alvarez-Narvaez S."/>
            <person name="Credille B.C."/>
        </authorList>
    </citation>
    <scope>NUCLEOTIDE SEQUENCE [LARGE SCALE GENOMIC DNA]</scope>
    <source>
        <strain evidence="2 3">UGA-R5-128-1</strain>
        <strain evidence="1 4">UGA-R7-163-1</strain>
    </source>
</reference>
<sequence length="62" mass="6974">MKLKEKMTACSTSGLISLKNCNKTHLLTKEYPNITHKSPKIKLALIIARNPPIFQLLRALSL</sequence>